<name>A0A1G8DUQ6_9SPHI</name>
<dbReference type="InterPro" id="IPR011110">
    <property type="entry name" value="Reg_prop"/>
</dbReference>
<dbReference type="RefSeq" id="WP_143020821.1">
    <property type="nucleotide sequence ID" value="NZ_FNCG01000011.1"/>
</dbReference>
<dbReference type="InterPro" id="IPR015943">
    <property type="entry name" value="WD40/YVTN_repeat-like_dom_sf"/>
</dbReference>
<evidence type="ECO:0000256" key="3">
    <source>
        <dbReference type="SAM" id="SignalP"/>
    </source>
</evidence>
<dbReference type="STRING" id="551996.SAMN05192573_11127"/>
<dbReference type="PANTHER" id="PTHR43547:SF2">
    <property type="entry name" value="HYBRID SIGNAL TRANSDUCTION HISTIDINE KINASE C"/>
    <property type="match status" value="1"/>
</dbReference>
<sequence>MNKLSRFPVFLVLCFLAGMLLFTGRAHAQKYIFAHYDIEDGLIQSQINKLSMDTDHRLWIGTFGGACRFDGKDFTAYTRLTGLPDNYVATVFSDKGGCTWFGTMNGLARLYNGRIIKYKPDIPVKRSFVGNITQDGEGTIWVTAAGMLFRVKNDKMQHVPINDDPDIFITSLAVNSTGSLYVSVYKKGIYRLKGQKWEHVIDIDSQFSEQIIKRIFFDRFDKNKTYLLTRSGLLCARNGMAKPLDEKNITGKIKGQLLCIEQDADANIWLGTDNGAYCIMSDGVIHYNSSNGLTDNSVPDIYFDADKNLWLGSLGNGLYRCEGDRYTVFDRTQGIPESKIVMSVTEDWNKNVLMGIDGAGLLRYDGKKTSEVPVPIGSPYLKGVQSLYTDKNGTVWIGTGQTGLWQYDKKGFRQVKNSSSFACNFITADDNGTIWLGTSMGCFYYQNGGLKQLEGIPPYSSAMLSLGRDSILIGTQNGVMLAVNKKIVSGFKLKSFPATAVYSMIRYRDLLLVGTDDSGLYTWDMTTGAVNIYNVDDGLKANSIYSLVADERGRLWMGTGKGINRMQYDPAKKTFWVIDNIGSKEPVVEANQNAIMHRGHEVWISTTKAVMVYNTMTKMVPAPPPHVFIKSVQLMKEDGEKRSSIDLNDWAELKHNQNHLSISFLGVYLKNPDAVSYQYKLVGLDSAFSSPMRNNVVNYPSLPPGTYTFKVKAISPDGQVSPKMASFSFVIIPPFYQTFTFRLLAIIFLVLLGFGVQNLVHQRKIKRQKAIEAMKREEKLKIRQQTAEDFHDDLGNKLTRITVLSEILNAKIDKEQADQRGIVDQIKQNAASLYNGTKDILWALDPKSDNLYETLNHIREIGIEVFHDVSVDFEFAAVDEDIQLVKLPMEYSRNITMIFKELLNNILKHADAGQVVFELDQSDKNAIALRVTDDGKGFDSSAAHRGRGINNINARAKRINASLLINSETGKGTSVTLKFSKNQLSN</sequence>
<feature type="domain" description="Histidine kinase/HSP90-like ATPase" evidence="4">
    <location>
        <begin position="894"/>
        <end position="981"/>
    </location>
</feature>
<dbReference type="Gene3D" id="2.130.10.10">
    <property type="entry name" value="YVTN repeat-like/Quinoprotein amine dehydrogenase"/>
    <property type="match status" value="2"/>
</dbReference>
<feature type="chain" id="PRO_5011741459" evidence="3">
    <location>
        <begin position="29"/>
        <end position="986"/>
    </location>
</feature>
<dbReference type="Pfam" id="PF07495">
    <property type="entry name" value="Y_Y_Y"/>
    <property type="match status" value="1"/>
</dbReference>
<feature type="signal peptide" evidence="3">
    <location>
        <begin position="1"/>
        <end position="28"/>
    </location>
</feature>
<dbReference type="InterPro" id="IPR011712">
    <property type="entry name" value="Sig_transdc_His_kin_sub3_dim/P"/>
</dbReference>
<dbReference type="CDD" id="cd16917">
    <property type="entry name" value="HATPase_UhpB-NarQ-NarX-like"/>
    <property type="match status" value="1"/>
</dbReference>
<dbReference type="Pfam" id="PF07494">
    <property type="entry name" value="Reg_prop"/>
    <property type="match status" value="3"/>
</dbReference>
<dbReference type="Gene3D" id="1.20.5.1930">
    <property type="match status" value="1"/>
</dbReference>
<dbReference type="InterPro" id="IPR011123">
    <property type="entry name" value="Y_Y_Y"/>
</dbReference>
<dbReference type="GO" id="GO:0000155">
    <property type="term" value="F:phosphorelay sensor kinase activity"/>
    <property type="evidence" value="ECO:0007669"/>
    <property type="project" value="InterPro"/>
</dbReference>
<dbReference type="Pfam" id="PF02518">
    <property type="entry name" value="HATPase_c"/>
    <property type="match status" value="1"/>
</dbReference>
<evidence type="ECO:0000259" key="6">
    <source>
        <dbReference type="Pfam" id="PF07730"/>
    </source>
</evidence>
<reference evidence="8" key="1">
    <citation type="submission" date="2016-10" db="EMBL/GenBank/DDBJ databases">
        <authorList>
            <person name="Varghese N."/>
            <person name="Submissions S."/>
        </authorList>
    </citation>
    <scope>NUCLEOTIDE SEQUENCE [LARGE SCALE GENOMIC DNA]</scope>
    <source>
        <strain evidence="8">Gh-67</strain>
    </source>
</reference>
<accession>A0A1G8DUQ6</accession>
<evidence type="ECO:0000256" key="2">
    <source>
        <dbReference type="SAM" id="Phobius"/>
    </source>
</evidence>
<gene>
    <name evidence="7" type="ORF">SAMN05192573_11127</name>
</gene>
<feature type="domain" description="Two component regulator three Y" evidence="5">
    <location>
        <begin position="671"/>
        <end position="731"/>
    </location>
</feature>
<dbReference type="GO" id="GO:0046983">
    <property type="term" value="F:protein dimerization activity"/>
    <property type="evidence" value="ECO:0007669"/>
    <property type="project" value="InterPro"/>
</dbReference>
<evidence type="ECO:0000313" key="7">
    <source>
        <dbReference type="EMBL" id="SDH61139.1"/>
    </source>
</evidence>
<dbReference type="SUPFAM" id="SSF55874">
    <property type="entry name" value="ATPase domain of HSP90 chaperone/DNA topoisomerase II/histidine kinase"/>
    <property type="match status" value="1"/>
</dbReference>
<evidence type="ECO:0000259" key="4">
    <source>
        <dbReference type="Pfam" id="PF02518"/>
    </source>
</evidence>
<keyword evidence="2" id="KW-0812">Transmembrane</keyword>
<dbReference type="GO" id="GO:0016020">
    <property type="term" value="C:membrane"/>
    <property type="evidence" value="ECO:0007669"/>
    <property type="project" value="InterPro"/>
</dbReference>
<keyword evidence="2" id="KW-0472">Membrane</keyword>
<dbReference type="PANTHER" id="PTHR43547">
    <property type="entry name" value="TWO-COMPONENT HISTIDINE KINASE"/>
    <property type="match status" value="1"/>
</dbReference>
<evidence type="ECO:0000313" key="8">
    <source>
        <dbReference type="Proteomes" id="UP000199705"/>
    </source>
</evidence>
<dbReference type="Gene3D" id="2.60.40.10">
    <property type="entry name" value="Immunoglobulins"/>
    <property type="match status" value="1"/>
</dbReference>
<dbReference type="Pfam" id="PF07730">
    <property type="entry name" value="HisKA_3"/>
    <property type="match status" value="1"/>
</dbReference>
<evidence type="ECO:0000259" key="5">
    <source>
        <dbReference type="Pfam" id="PF07495"/>
    </source>
</evidence>
<dbReference type="InterPro" id="IPR013783">
    <property type="entry name" value="Ig-like_fold"/>
</dbReference>
<dbReference type="InterPro" id="IPR011047">
    <property type="entry name" value="Quinoprotein_ADH-like_sf"/>
</dbReference>
<dbReference type="InterPro" id="IPR036890">
    <property type="entry name" value="HATPase_C_sf"/>
</dbReference>
<dbReference type="Gene3D" id="3.30.565.10">
    <property type="entry name" value="Histidine kinase-like ATPase, C-terminal domain"/>
    <property type="match status" value="1"/>
</dbReference>
<dbReference type="InterPro" id="IPR003594">
    <property type="entry name" value="HATPase_dom"/>
</dbReference>
<feature type="transmembrane region" description="Helical" evidence="2">
    <location>
        <begin position="739"/>
        <end position="760"/>
    </location>
</feature>
<dbReference type="EMBL" id="FNCG01000011">
    <property type="protein sequence ID" value="SDH61139.1"/>
    <property type="molecule type" value="Genomic_DNA"/>
</dbReference>
<dbReference type="Proteomes" id="UP000199705">
    <property type="component" value="Unassembled WGS sequence"/>
</dbReference>
<keyword evidence="8" id="KW-1185">Reference proteome</keyword>
<dbReference type="SUPFAM" id="SSF63829">
    <property type="entry name" value="Calcium-dependent phosphotriesterase"/>
    <property type="match status" value="1"/>
</dbReference>
<dbReference type="AlphaFoldDB" id="A0A1G8DUQ6"/>
<feature type="domain" description="Signal transduction histidine kinase subgroup 3 dimerisation and phosphoacceptor" evidence="6">
    <location>
        <begin position="783"/>
        <end position="847"/>
    </location>
</feature>
<proteinExistence type="predicted"/>
<organism evidence="7 8">
    <name type="scientific">Mucilaginibacter gossypii</name>
    <dbReference type="NCBI Taxonomy" id="551996"/>
    <lineage>
        <taxon>Bacteria</taxon>
        <taxon>Pseudomonadati</taxon>
        <taxon>Bacteroidota</taxon>
        <taxon>Sphingobacteriia</taxon>
        <taxon>Sphingobacteriales</taxon>
        <taxon>Sphingobacteriaceae</taxon>
        <taxon>Mucilaginibacter</taxon>
    </lineage>
</organism>
<keyword evidence="2" id="KW-1133">Transmembrane helix</keyword>
<protein>
    <submittedName>
        <fullName evidence="7">Two component regulator propeller</fullName>
    </submittedName>
</protein>
<keyword evidence="3" id="KW-0732">Signal</keyword>
<evidence type="ECO:0000256" key="1">
    <source>
        <dbReference type="ARBA" id="ARBA00022553"/>
    </source>
</evidence>
<keyword evidence="1" id="KW-0597">Phosphoprotein</keyword>
<dbReference type="SUPFAM" id="SSF50998">
    <property type="entry name" value="Quinoprotein alcohol dehydrogenase-like"/>
    <property type="match status" value="1"/>
</dbReference>